<protein>
    <submittedName>
        <fullName evidence="1">Polysaccharide deacetylase family protein</fullName>
    </submittedName>
</protein>
<dbReference type="Gene3D" id="3.20.20.370">
    <property type="entry name" value="Glycoside hydrolase/deacetylase"/>
    <property type="match status" value="1"/>
</dbReference>
<evidence type="ECO:0000313" key="1">
    <source>
        <dbReference type="EMBL" id="MDW5593420.1"/>
    </source>
</evidence>
<dbReference type="Proteomes" id="UP001284601">
    <property type="component" value="Unassembled WGS sequence"/>
</dbReference>
<dbReference type="PANTHER" id="PTHR43123:SF4">
    <property type="entry name" value="POLYSACCHARIDE DEACETYLASE"/>
    <property type="match status" value="1"/>
</dbReference>
<keyword evidence="2" id="KW-1185">Reference proteome</keyword>
<organism evidence="1 2">
    <name type="scientific">Conexibacter stalactiti</name>
    <dbReference type="NCBI Taxonomy" id="1940611"/>
    <lineage>
        <taxon>Bacteria</taxon>
        <taxon>Bacillati</taxon>
        <taxon>Actinomycetota</taxon>
        <taxon>Thermoleophilia</taxon>
        <taxon>Solirubrobacterales</taxon>
        <taxon>Conexibacteraceae</taxon>
        <taxon>Conexibacter</taxon>
    </lineage>
</organism>
<reference evidence="2" key="1">
    <citation type="submission" date="2023-07" db="EMBL/GenBank/DDBJ databases">
        <title>Conexibacter stalactiti sp. nov., isolated from stalactites in a lava cave and emended description of the genus Conexibacter.</title>
        <authorList>
            <person name="Lee S.D."/>
        </authorList>
    </citation>
    <scope>NUCLEOTIDE SEQUENCE [LARGE SCALE GENOMIC DNA]</scope>
    <source>
        <strain evidence="2">KCTC 39840</strain>
    </source>
</reference>
<dbReference type="PANTHER" id="PTHR43123">
    <property type="entry name" value="POLYSACCHARIDE DEACETYLASE-RELATED"/>
    <property type="match status" value="1"/>
</dbReference>
<name>A0ABU4HLH2_9ACTN</name>
<dbReference type="CDD" id="cd10979">
    <property type="entry name" value="CE4_PuuE_like"/>
    <property type="match status" value="1"/>
</dbReference>
<comment type="caution">
    <text evidence="1">The sequence shown here is derived from an EMBL/GenBank/DDBJ whole genome shotgun (WGS) entry which is preliminary data.</text>
</comment>
<dbReference type="EMBL" id="JAWSTH010000005">
    <property type="protein sequence ID" value="MDW5593420.1"/>
    <property type="molecule type" value="Genomic_DNA"/>
</dbReference>
<gene>
    <name evidence="1" type="ORF">R7226_03665</name>
</gene>
<dbReference type="InterPro" id="IPR011330">
    <property type="entry name" value="Glyco_hydro/deAcase_b/a-brl"/>
</dbReference>
<dbReference type="SUPFAM" id="SSF88713">
    <property type="entry name" value="Glycoside hydrolase/deacetylase"/>
    <property type="match status" value="1"/>
</dbReference>
<evidence type="ECO:0000313" key="2">
    <source>
        <dbReference type="Proteomes" id="UP001284601"/>
    </source>
</evidence>
<proteinExistence type="predicted"/>
<sequence length="305" mass="34136">MAPAFIDHWPITERPELTWPGGRSLAVYVGLNIETFEEGRPATSVIPPTAGLPLDPANHAWRDYGSRVGVWRTVELLDELGIKASALINSDVCHRRPEIVRAGVERNWCWVAHGISNSSFWSDIELEQERRALSEIFATLAEATGRAPRGWLGPAFTETPDTPRLLAELGARYLLDWCCDDQPFPLDIEPGPMISVPYSPEVNDIPIFIDRCLTGPDFERILLDQFEVMRAQSVRRPGAVMAIGLHPFVIGQPFRHKYLERALRQIVAHDDVWFATTDEIADWYLGHEAHAAATAALADRKAARA</sequence>
<accession>A0ABU4HLH2</accession>
<dbReference type="RefSeq" id="WP_318595681.1">
    <property type="nucleotide sequence ID" value="NZ_JAWSTH010000005.1"/>
</dbReference>
<reference evidence="1 2" key="2">
    <citation type="submission" date="2023-10" db="EMBL/GenBank/DDBJ databases">
        <authorList>
            <person name="Han X.F."/>
        </authorList>
    </citation>
    <scope>NUCLEOTIDE SEQUENCE [LARGE SCALE GENOMIC DNA]</scope>
    <source>
        <strain evidence="1 2">KCTC 39840</strain>
    </source>
</reference>